<sequence>MNSRSNITPSERRKWQKFVRDLLVERRRFTKNVWLSHFRRLVKNVTAQADILISIGAERGPDALDPREMLIWAWTVLMAKPPEDAQFYLRIPEEGPGGLKELADELRDRRYVFDKLDTALECQMRWLGALVRAIDADLAGILSPSGSITNSAEDWEMEGYPCYIVPIRRGYRKGNGKDRARRAMLYHAILPRQIGDLAVELAFVPDVEITEEPRRWTYGAPIFEGATVDVEHVGADGFRVADAPLADEEGCVAGHVRSALDGQCDALVWPELTVPKDRLALIRAELRRDPLRDPRRIAITVAGSRHVEVGGKWFNRAEILFGKGQPLASYDKRRTFEVEGRFERIDPGEKMLVLVTEDRLIGVAICKDFCDDVDNDAYRSLSLDLLLVPSMGKVSTIDAHLRHAKALQSQQGTVSFVVQQVDVLTGTTRDAKEPLGYSFASPGGSGTASSRNSRQSERFRLHTARR</sequence>
<protein>
    <recommendedName>
        <fullName evidence="4">CN hydrolase domain-containing protein</fullName>
    </recommendedName>
</protein>
<dbReference type="InterPro" id="IPR036526">
    <property type="entry name" value="C-N_Hydrolase_sf"/>
</dbReference>
<gene>
    <name evidence="2" type="ORF">D0Y83_00260</name>
</gene>
<dbReference type="GeneID" id="69695714"/>
<dbReference type="Gene3D" id="3.60.110.10">
    <property type="entry name" value="Carbon-nitrogen hydrolase"/>
    <property type="match status" value="1"/>
</dbReference>
<organism evidence="2 3">
    <name type="scientific">Qipengyuania flava</name>
    <dbReference type="NCBI Taxonomy" id="192812"/>
    <lineage>
        <taxon>Bacteria</taxon>
        <taxon>Pseudomonadati</taxon>
        <taxon>Pseudomonadota</taxon>
        <taxon>Alphaproteobacteria</taxon>
        <taxon>Sphingomonadales</taxon>
        <taxon>Erythrobacteraceae</taxon>
        <taxon>Qipengyuania</taxon>
    </lineage>
</organism>
<dbReference type="AlphaFoldDB" id="A0A5P6N7G1"/>
<accession>A0A5P6N7G1</accession>
<evidence type="ECO:0000313" key="2">
    <source>
        <dbReference type="EMBL" id="QFI61886.1"/>
    </source>
</evidence>
<reference evidence="3" key="1">
    <citation type="submission" date="2018-09" db="EMBL/GenBank/DDBJ databases">
        <title>Nocardia yunnanensis sp. nov., an actinomycete isolated from a soil sample.</title>
        <authorList>
            <person name="Zhang J."/>
        </authorList>
    </citation>
    <scope>NUCLEOTIDE SEQUENCE [LARGE SCALE GENOMIC DNA]</scope>
    <source>
        <strain evidence="3">21-3</strain>
    </source>
</reference>
<evidence type="ECO:0000256" key="1">
    <source>
        <dbReference type="SAM" id="MobiDB-lite"/>
    </source>
</evidence>
<dbReference type="Proteomes" id="UP000325385">
    <property type="component" value="Chromosome"/>
</dbReference>
<proteinExistence type="predicted"/>
<feature type="region of interest" description="Disordered" evidence="1">
    <location>
        <begin position="434"/>
        <end position="466"/>
    </location>
</feature>
<evidence type="ECO:0000313" key="3">
    <source>
        <dbReference type="Proteomes" id="UP000325385"/>
    </source>
</evidence>
<dbReference type="RefSeq" id="WP_151884678.1">
    <property type="nucleotide sequence ID" value="NZ_CP032228.1"/>
</dbReference>
<evidence type="ECO:0008006" key="4">
    <source>
        <dbReference type="Google" id="ProtNLM"/>
    </source>
</evidence>
<dbReference type="EMBL" id="CP032228">
    <property type="protein sequence ID" value="QFI61886.1"/>
    <property type="molecule type" value="Genomic_DNA"/>
</dbReference>
<dbReference type="SUPFAM" id="SSF56317">
    <property type="entry name" value="Carbon-nitrogen hydrolase"/>
    <property type="match status" value="1"/>
</dbReference>
<name>A0A5P6N7G1_9SPHN</name>